<comment type="caution">
    <text evidence="1">The sequence shown here is derived from an EMBL/GenBank/DDBJ whole genome shotgun (WGS) entry which is preliminary data.</text>
</comment>
<accession>A0A0P8BNA0</accession>
<organism evidence="1 2">
    <name type="scientific">Phormidesmis priestleyi Ana</name>
    <dbReference type="NCBI Taxonomy" id="1666911"/>
    <lineage>
        <taxon>Bacteria</taxon>
        <taxon>Bacillati</taxon>
        <taxon>Cyanobacteriota</taxon>
        <taxon>Cyanophyceae</taxon>
        <taxon>Leptolyngbyales</taxon>
        <taxon>Leptolyngbyaceae</taxon>
        <taxon>Phormidesmis</taxon>
    </lineage>
</organism>
<gene>
    <name evidence="1" type="ORF">HLUCCA11_11145</name>
</gene>
<dbReference type="AlphaFoldDB" id="A0A0P8BNA0"/>
<reference evidence="1 2" key="1">
    <citation type="submission" date="2015-09" db="EMBL/GenBank/DDBJ databases">
        <title>Identification and resolution of microdiversity through metagenomic sequencing of parallel consortia.</title>
        <authorList>
            <person name="Nelson W.C."/>
            <person name="Romine M.F."/>
            <person name="Lindemann S.R."/>
        </authorList>
    </citation>
    <scope>NUCLEOTIDE SEQUENCE [LARGE SCALE GENOMIC DNA]</scope>
    <source>
        <strain evidence="1">Ana</strain>
    </source>
</reference>
<name>A0A0P8BNA0_9CYAN</name>
<protein>
    <submittedName>
        <fullName evidence="1">Uncharacterized protein</fullName>
    </submittedName>
</protein>
<evidence type="ECO:0000313" key="1">
    <source>
        <dbReference type="EMBL" id="KPQ35240.1"/>
    </source>
</evidence>
<dbReference type="Proteomes" id="UP000050465">
    <property type="component" value="Unassembled WGS sequence"/>
</dbReference>
<proteinExistence type="predicted"/>
<dbReference type="EMBL" id="LJZR01000013">
    <property type="protein sequence ID" value="KPQ35240.1"/>
    <property type="molecule type" value="Genomic_DNA"/>
</dbReference>
<evidence type="ECO:0000313" key="2">
    <source>
        <dbReference type="Proteomes" id="UP000050465"/>
    </source>
</evidence>
<sequence length="65" mass="7536">MNTHLKPGMFVRLKGQPSDLPDFVVERYLGNYCWIRQQAWGDLVRWRVKAAIVEAPTMQIAQDSC</sequence>